<organism evidence="2 3">
    <name type="scientific">Pleurodeles waltl</name>
    <name type="common">Iberian ribbed newt</name>
    <dbReference type="NCBI Taxonomy" id="8319"/>
    <lineage>
        <taxon>Eukaryota</taxon>
        <taxon>Metazoa</taxon>
        <taxon>Chordata</taxon>
        <taxon>Craniata</taxon>
        <taxon>Vertebrata</taxon>
        <taxon>Euteleostomi</taxon>
        <taxon>Amphibia</taxon>
        <taxon>Batrachia</taxon>
        <taxon>Caudata</taxon>
        <taxon>Salamandroidea</taxon>
        <taxon>Salamandridae</taxon>
        <taxon>Pleurodelinae</taxon>
        <taxon>Pleurodeles</taxon>
    </lineage>
</organism>
<name>A0AAV7QJA2_PLEWA</name>
<dbReference type="Proteomes" id="UP001066276">
    <property type="component" value="Chromosome 6"/>
</dbReference>
<comment type="caution">
    <text evidence="2">The sequence shown here is derived from an EMBL/GenBank/DDBJ whole genome shotgun (WGS) entry which is preliminary data.</text>
</comment>
<gene>
    <name evidence="2" type="ORF">NDU88_006914</name>
</gene>
<dbReference type="AlphaFoldDB" id="A0AAV7QJA2"/>
<evidence type="ECO:0000256" key="1">
    <source>
        <dbReference type="SAM" id="MobiDB-lite"/>
    </source>
</evidence>
<dbReference type="EMBL" id="JANPWB010000010">
    <property type="protein sequence ID" value="KAJ1140564.1"/>
    <property type="molecule type" value="Genomic_DNA"/>
</dbReference>
<feature type="region of interest" description="Disordered" evidence="1">
    <location>
        <begin position="68"/>
        <end position="105"/>
    </location>
</feature>
<proteinExistence type="predicted"/>
<evidence type="ECO:0000313" key="3">
    <source>
        <dbReference type="Proteomes" id="UP001066276"/>
    </source>
</evidence>
<evidence type="ECO:0000313" key="2">
    <source>
        <dbReference type="EMBL" id="KAJ1140564.1"/>
    </source>
</evidence>
<keyword evidence="3" id="KW-1185">Reference proteome</keyword>
<accession>A0AAV7QJA2</accession>
<protein>
    <submittedName>
        <fullName evidence="2">Uncharacterized protein</fullName>
    </submittedName>
</protein>
<reference evidence="2" key="1">
    <citation type="journal article" date="2022" name="bioRxiv">
        <title>Sequencing and chromosome-scale assembly of the giantPleurodeles waltlgenome.</title>
        <authorList>
            <person name="Brown T."/>
            <person name="Elewa A."/>
            <person name="Iarovenko S."/>
            <person name="Subramanian E."/>
            <person name="Araus A.J."/>
            <person name="Petzold A."/>
            <person name="Susuki M."/>
            <person name="Suzuki K.-i.T."/>
            <person name="Hayashi T."/>
            <person name="Toyoda A."/>
            <person name="Oliveira C."/>
            <person name="Osipova E."/>
            <person name="Leigh N.D."/>
            <person name="Simon A."/>
            <person name="Yun M.H."/>
        </authorList>
    </citation>
    <scope>NUCLEOTIDE SEQUENCE</scope>
    <source>
        <strain evidence="2">20211129_DDA</strain>
        <tissue evidence="2">Liver</tissue>
    </source>
</reference>
<sequence>MGVEGPSLGLGFALERPAMRETGSTFEALRGMSSSTPWPPQWFLGLAVPLSGRTSVPRSGRPAVLLKRSGECPAPPPGLFNGSGDLESLPAAAQASRDAGDRQCF</sequence>